<name>A0AAD9M926_9PEZI</name>
<dbReference type="Proteomes" id="UP001217918">
    <property type="component" value="Unassembled WGS sequence"/>
</dbReference>
<evidence type="ECO:0000256" key="1">
    <source>
        <dbReference type="SAM" id="MobiDB-lite"/>
    </source>
</evidence>
<dbReference type="AlphaFoldDB" id="A0AAD9M926"/>
<organism evidence="2 3">
    <name type="scientific">Phyllachora maydis</name>
    <dbReference type="NCBI Taxonomy" id="1825666"/>
    <lineage>
        <taxon>Eukaryota</taxon>
        <taxon>Fungi</taxon>
        <taxon>Dikarya</taxon>
        <taxon>Ascomycota</taxon>
        <taxon>Pezizomycotina</taxon>
        <taxon>Sordariomycetes</taxon>
        <taxon>Sordariomycetidae</taxon>
        <taxon>Phyllachorales</taxon>
        <taxon>Phyllachoraceae</taxon>
        <taxon>Phyllachora</taxon>
    </lineage>
</organism>
<feature type="compositionally biased region" description="Basic and acidic residues" evidence="1">
    <location>
        <begin position="11"/>
        <end position="22"/>
    </location>
</feature>
<keyword evidence="3" id="KW-1185">Reference proteome</keyword>
<comment type="caution">
    <text evidence="2">The sequence shown here is derived from an EMBL/GenBank/DDBJ whole genome shotgun (WGS) entry which is preliminary data.</text>
</comment>
<proteinExistence type="predicted"/>
<sequence>MGRVPATPTAKDAKGKRPRGDGSDDGVVKTPELKRPRRARTDRNEPALPSPAKTPAKTKGKERPDTGNVVDMTRTRSLSPRKRGEKTAATEAPPPSPQFPRAVTAAAPKVTLSPTMARFQLLYAKFRAFCSQNRDMSPELAKKCLAMGSALQPAIDAFNEADAAKRREEGRERARRRERGLAPPSPQWEPTATREEQDAADLQVATSEAARKKARDRWAAASEQGRATGALQAAYARYVAAHDALVQVGQGRGADGEATLGFATVAEARDCADAVETTLILAGNIARWASVKQPYADVEEADQDPAQCLFMHVSVSGKGAFEVSWQYEEDEE</sequence>
<gene>
    <name evidence="2" type="ORF">P8C59_000609</name>
</gene>
<feature type="compositionally biased region" description="Basic and acidic residues" evidence="1">
    <location>
        <begin position="31"/>
        <end position="45"/>
    </location>
</feature>
<dbReference type="EMBL" id="JAQQPM010000001">
    <property type="protein sequence ID" value="KAK2066825.1"/>
    <property type="molecule type" value="Genomic_DNA"/>
</dbReference>
<reference evidence="2" key="1">
    <citation type="journal article" date="2023" name="Mol. Plant Microbe Interact.">
        <title>Elucidating the Obligate Nature and Biological Capacity of an Invasive Fungal Corn Pathogen.</title>
        <authorList>
            <person name="MacCready J.S."/>
            <person name="Roggenkamp E.M."/>
            <person name="Gdanetz K."/>
            <person name="Chilvers M.I."/>
        </authorList>
    </citation>
    <scope>NUCLEOTIDE SEQUENCE</scope>
    <source>
        <strain evidence="2">PM02</strain>
    </source>
</reference>
<evidence type="ECO:0000313" key="2">
    <source>
        <dbReference type="EMBL" id="KAK2066825.1"/>
    </source>
</evidence>
<accession>A0AAD9M926</accession>
<feature type="compositionally biased region" description="Basic and acidic residues" evidence="1">
    <location>
        <begin position="162"/>
        <end position="172"/>
    </location>
</feature>
<protein>
    <submittedName>
        <fullName evidence="2">Uncharacterized protein</fullName>
    </submittedName>
</protein>
<feature type="region of interest" description="Disordered" evidence="1">
    <location>
        <begin position="1"/>
        <end position="101"/>
    </location>
</feature>
<feature type="region of interest" description="Disordered" evidence="1">
    <location>
        <begin position="161"/>
        <end position="207"/>
    </location>
</feature>
<evidence type="ECO:0000313" key="3">
    <source>
        <dbReference type="Proteomes" id="UP001217918"/>
    </source>
</evidence>